<reference evidence="3" key="1">
    <citation type="journal article" date="2020" name="Syst. Appl. Microbiol.">
        <title>Streptomyces alkaliterrae sp. nov., isolated from an alkaline soil, and emended descriptions of Streptomyces alkaliphilus, Streptomyces calidiresistens and Streptomyces durbertensis.</title>
        <authorList>
            <person name="Swiecimska M."/>
            <person name="Golinska P."/>
            <person name="Nouioui I."/>
            <person name="Wypij M."/>
            <person name="Rai M."/>
            <person name="Sangal V."/>
            <person name="Goodfellow M."/>
        </authorList>
    </citation>
    <scope>NUCLEOTIDE SEQUENCE [LARGE SCALE GENOMIC DNA]</scope>
    <source>
        <strain evidence="3">DSM 104538</strain>
    </source>
</reference>
<evidence type="ECO:0000313" key="3">
    <source>
        <dbReference type="Proteomes" id="UP000766698"/>
    </source>
</evidence>
<dbReference type="InterPro" id="IPR050464">
    <property type="entry name" value="Zeta_carotene_desat/Oxidored"/>
</dbReference>
<dbReference type="SUPFAM" id="SSF51905">
    <property type="entry name" value="FAD/NAD(P)-binding domain"/>
    <property type="match status" value="1"/>
</dbReference>
<accession>A0ABR6EKA3</accession>
<dbReference type="InterPro" id="IPR036188">
    <property type="entry name" value="FAD/NAD-bd_sf"/>
</dbReference>
<comment type="caution">
    <text evidence="2">The sequence shown here is derived from an EMBL/GenBank/DDBJ whole genome shotgun (WGS) entry which is preliminary data.</text>
</comment>
<feature type="domain" description="Amine oxidase" evidence="1">
    <location>
        <begin position="29"/>
        <end position="452"/>
    </location>
</feature>
<evidence type="ECO:0000313" key="2">
    <source>
        <dbReference type="EMBL" id="MBB1245537.1"/>
    </source>
</evidence>
<organism evidence="2 3">
    <name type="scientific">Streptomyces durbertensis</name>
    <dbReference type="NCBI Taxonomy" id="2448886"/>
    <lineage>
        <taxon>Bacteria</taxon>
        <taxon>Bacillati</taxon>
        <taxon>Actinomycetota</taxon>
        <taxon>Actinomycetes</taxon>
        <taxon>Kitasatosporales</taxon>
        <taxon>Streptomycetaceae</taxon>
        <taxon>Streptomyces</taxon>
    </lineage>
</organism>
<protein>
    <submittedName>
        <fullName evidence="2">FAD-dependent oxidoreductase</fullName>
    </submittedName>
</protein>
<dbReference type="Pfam" id="PF01593">
    <property type="entry name" value="Amino_oxidase"/>
    <property type="match status" value="1"/>
</dbReference>
<dbReference type="SUPFAM" id="SSF54373">
    <property type="entry name" value="FAD-linked reductases, C-terminal domain"/>
    <property type="match status" value="1"/>
</dbReference>
<proteinExistence type="predicted"/>
<dbReference type="PANTHER" id="PTHR42923:SF3">
    <property type="entry name" value="PROTOPORPHYRINOGEN OXIDASE"/>
    <property type="match status" value="1"/>
</dbReference>
<dbReference type="InterPro" id="IPR002937">
    <property type="entry name" value="Amino_oxidase"/>
</dbReference>
<sequence length="463" mass="51155">MSEVSMDRFRTPHHPARRPQKILVIGAGIAGLSAAFRLQRAGYDVTVLERSAHVGGRMWTEEINGYRVDTGAAMLPDSYHQMRRLIRDAGLAHEVGPSGDVYGFLRDGEVHRFGKRLPRDLLTTRLLSARSKTRLLRLAADTRRMGDRITFRDLTRAPEADESCVAYADRRLNQELFDYLIEPLSTNYYFAPPEELSMTHVYLAARSALGIGYFNSPRGMAFLPRGLARQLDVRHHTTVSAVEESEDAVTVGFTDHDGVEQQETAAACVIAVPGPLVAGIWPGLPAPMRAFLSRLRYSTCLHVSFGLSARPRESSMWIFVPRREYPGGFGVCLDHNRAPGRAPDGKGLITVYWPTYTSEALYDLPDEDVTARALHDLEQLDLFPGLTRRIEMTSVSRCRPCVPATHPGSIAELSAGVRSLDRASRVALAGDYFSFGSTNAALTSGEIAASRLAVTLDSRRPTL</sequence>
<dbReference type="Gene3D" id="1.10.3110.10">
    <property type="entry name" value="protoporphyrinogen ix oxidase, domain 3"/>
    <property type="match status" value="1"/>
</dbReference>
<dbReference type="PRINTS" id="PR00419">
    <property type="entry name" value="ADXRDTASE"/>
</dbReference>
<dbReference type="Gene3D" id="3.50.50.60">
    <property type="entry name" value="FAD/NAD(P)-binding domain"/>
    <property type="match status" value="2"/>
</dbReference>
<gene>
    <name evidence="2" type="ORF">GL263_18515</name>
</gene>
<dbReference type="EMBL" id="WMLF01000300">
    <property type="protein sequence ID" value="MBB1245537.1"/>
    <property type="molecule type" value="Genomic_DNA"/>
</dbReference>
<keyword evidence="3" id="KW-1185">Reference proteome</keyword>
<dbReference type="Proteomes" id="UP000766698">
    <property type="component" value="Unassembled WGS sequence"/>
</dbReference>
<name>A0ABR6EKA3_9ACTN</name>
<dbReference type="RefSeq" id="WP_182856839.1">
    <property type="nucleotide sequence ID" value="NZ_WMLF01000300.1"/>
</dbReference>
<evidence type="ECO:0000259" key="1">
    <source>
        <dbReference type="Pfam" id="PF01593"/>
    </source>
</evidence>
<dbReference type="PANTHER" id="PTHR42923">
    <property type="entry name" value="PROTOPORPHYRINOGEN OXIDASE"/>
    <property type="match status" value="1"/>
</dbReference>